<gene>
    <name evidence="1" type="ORF">KZY68_03210</name>
</gene>
<name>A0AAW4NNI3_9BACT</name>
<proteinExistence type="predicted"/>
<evidence type="ECO:0000313" key="2">
    <source>
        <dbReference type="Proteomes" id="UP001196873"/>
    </source>
</evidence>
<comment type="caution">
    <text evidence="1">The sequence shown here is derived from an EMBL/GenBank/DDBJ whole genome shotgun (WGS) entry which is preliminary data.</text>
</comment>
<organism evidence="1 2">
    <name type="scientific">Segatella salivae</name>
    <dbReference type="NCBI Taxonomy" id="228604"/>
    <lineage>
        <taxon>Bacteria</taxon>
        <taxon>Pseudomonadati</taxon>
        <taxon>Bacteroidota</taxon>
        <taxon>Bacteroidia</taxon>
        <taxon>Bacteroidales</taxon>
        <taxon>Prevotellaceae</taxon>
        <taxon>Segatella</taxon>
    </lineage>
</organism>
<accession>A0AAW4NNI3</accession>
<dbReference type="RefSeq" id="WP_219425279.1">
    <property type="nucleotide sequence ID" value="NZ_JAHXQY010000003.1"/>
</dbReference>
<reference evidence="1" key="1">
    <citation type="submission" date="2021-07" db="EMBL/GenBank/DDBJ databases">
        <title>Genomic diversity and antimicrobial resistance of Prevotella spp. isolated from chronic lung disease airways.</title>
        <authorList>
            <person name="Webb K.A."/>
            <person name="Olagoke O.S."/>
            <person name="Baird T."/>
            <person name="Neill J."/>
            <person name="Pham A."/>
            <person name="Wells T.J."/>
            <person name="Ramsay K.A."/>
            <person name="Bell S.C."/>
            <person name="Sarovich D.S."/>
            <person name="Price E.P."/>
        </authorList>
    </citation>
    <scope>NUCLEOTIDE SEQUENCE</scope>
    <source>
        <strain evidence="1">SCHI0047.S.3</strain>
    </source>
</reference>
<evidence type="ECO:0000313" key="1">
    <source>
        <dbReference type="EMBL" id="MBW4865047.1"/>
    </source>
</evidence>
<dbReference type="AlphaFoldDB" id="A0AAW4NNI3"/>
<sequence>MKQLRLILVIILSVCWIGLWAKGKQTITINGLTIGKSAKKITFSGEKAMIVYADGSKQTENMGLIQLSFTYSTNGGIKKIETTGQKLVDTRVYNLNGQYVGTTLNGLSKGVYIVNGKKVVVK</sequence>
<dbReference type="EMBL" id="JAHXRF010000003">
    <property type="protein sequence ID" value="MBW4865047.1"/>
    <property type="molecule type" value="Genomic_DNA"/>
</dbReference>
<protein>
    <submittedName>
        <fullName evidence="1">Subtilase</fullName>
    </submittedName>
</protein>
<dbReference type="Proteomes" id="UP001196873">
    <property type="component" value="Unassembled WGS sequence"/>
</dbReference>